<feature type="binding site" evidence="16">
    <location>
        <position position="355"/>
    </location>
    <ligand>
        <name>Ca(2+)</name>
        <dbReference type="ChEBI" id="CHEBI:29108"/>
        <label>1</label>
    </ligand>
</feature>
<comment type="subcellular location">
    <subcellularLocation>
        <location evidence="1">Secreted</location>
        <location evidence="1">Extracellular space</location>
        <location evidence="1">Extracellular matrix</location>
    </subcellularLocation>
</comment>
<keyword evidence="14" id="KW-0325">Glycoprotein</keyword>
<dbReference type="PANTHER" id="PTHR13723:SF165">
    <property type="entry name" value="A DISINTEGRIN AND METALLOPROTEINASE WITH THROMBOSPONDIN MOTIFS 20"/>
    <property type="match status" value="1"/>
</dbReference>
<dbReference type="InterPro" id="IPR050439">
    <property type="entry name" value="ADAMTS_ADAMTS-like"/>
</dbReference>
<protein>
    <submittedName>
        <fullName evidence="22">ADAM metallopeptidase with thrombospondin type 1 motif 20</fullName>
    </submittedName>
</protein>
<keyword evidence="2" id="KW-0964">Secreted</keyword>
<evidence type="ECO:0000256" key="11">
    <source>
        <dbReference type="ARBA" id="ARBA00023049"/>
    </source>
</evidence>
<evidence type="ECO:0000256" key="1">
    <source>
        <dbReference type="ARBA" id="ARBA00004498"/>
    </source>
</evidence>
<keyword evidence="8" id="KW-0677">Repeat</keyword>
<reference evidence="22" key="2">
    <citation type="submission" date="2025-08" db="UniProtKB">
        <authorList>
            <consortium name="Ensembl"/>
        </authorList>
    </citation>
    <scope>IDENTIFICATION</scope>
</reference>
<dbReference type="Pfam" id="PF05986">
    <property type="entry name" value="ADAMTS_spacer1"/>
    <property type="match status" value="1"/>
</dbReference>
<evidence type="ECO:0000256" key="5">
    <source>
        <dbReference type="ARBA" id="ARBA00022685"/>
    </source>
</evidence>
<keyword evidence="9" id="KW-0378">Hydrolase</keyword>
<dbReference type="Pfam" id="PF19236">
    <property type="entry name" value="ADAMTS_CR_3"/>
    <property type="match status" value="1"/>
</dbReference>
<evidence type="ECO:0000256" key="4">
    <source>
        <dbReference type="ARBA" id="ARBA00022670"/>
    </source>
</evidence>
<evidence type="ECO:0000259" key="21">
    <source>
        <dbReference type="PROSITE" id="PS51046"/>
    </source>
</evidence>
<dbReference type="CDD" id="cd04273">
    <property type="entry name" value="ZnMc_ADAMTS_like"/>
    <property type="match status" value="1"/>
</dbReference>
<feature type="binding site" evidence="16">
    <location>
        <position position="348"/>
    </location>
    <ligand>
        <name>Ca(2+)</name>
        <dbReference type="ChEBI" id="CHEBI:29108"/>
        <label>2</label>
    </ligand>
</feature>
<keyword evidence="5" id="KW-0165">Cleavage on pair of basic residues</keyword>
<feature type="domain" description="Peptidase M12B" evidence="20">
    <location>
        <begin position="262"/>
        <end position="471"/>
    </location>
</feature>
<dbReference type="Pfam" id="PF00090">
    <property type="entry name" value="TSP_1"/>
    <property type="match status" value="1"/>
</dbReference>
<feature type="binding site" evidence="16 18">
    <location>
        <position position="410"/>
    </location>
    <ligand>
        <name>Zn(2+)</name>
        <dbReference type="ChEBI" id="CHEBI:29105"/>
        <note>catalytic</note>
    </ligand>
</feature>
<dbReference type="FunFam" id="2.20.100.10:FF:000005">
    <property type="entry name" value="ADAM metallopeptidase with thrombospondin type 1 motif 9"/>
    <property type="match status" value="6"/>
</dbReference>
<dbReference type="FunFam" id="3.40.390.10:FF:000001">
    <property type="entry name" value="A disintegrin and metalloproteinase with thrombospondin motifs 1"/>
    <property type="match status" value="1"/>
</dbReference>
<name>A0A4X1TU73_PIG</name>
<feature type="disulfide bond" evidence="17">
    <location>
        <begin position="493"/>
        <end position="515"/>
    </location>
</feature>
<dbReference type="Pfam" id="PF01562">
    <property type="entry name" value="Pep_M12B_propep"/>
    <property type="match status" value="1"/>
</dbReference>
<dbReference type="Gene3D" id="2.20.100.10">
    <property type="entry name" value="Thrombospondin type-1 (TSP1) repeat"/>
    <property type="match status" value="10"/>
</dbReference>
<keyword evidence="16" id="KW-0106">Calcium</keyword>
<dbReference type="InterPro" id="IPR041645">
    <property type="entry name" value="ADAMTS_CR_2"/>
</dbReference>
<feature type="disulfide bond" evidence="17">
    <location>
        <begin position="576"/>
        <end position="614"/>
    </location>
</feature>
<evidence type="ECO:0000256" key="14">
    <source>
        <dbReference type="ARBA" id="ARBA00023180"/>
    </source>
</evidence>
<dbReference type="InterPro" id="IPR000884">
    <property type="entry name" value="TSP1_rpt"/>
</dbReference>
<dbReference type="PROSITE" id="PS50215">
    <property type="entry name" value="ADAM_MEPRO"/>
    <property type="match status" value="1"/>
</dbReference>
<evidence type="ECO:0000256" key="18">
    <source>
        <dbReference type="PROSITE-ProRule" id="PRU00276"/>
    </source>
</evidence>
<accession>A0A4X1TU73</accession>
<dbReference type="FunFam" id="2.20.100.10:FF:000006">
    <property type="entry name" value="A disintegrin and metalloproteinase with thrombospondin motifs 1"/>
    <property type="match status" value="1"/>
</dbReference>
<dbReference type="Pfam" id="PF19030">
    <property type="entry name" value="TSP1_ADAMTS"/>
    <property type="match status" value="11"/>
</dbReference>
<evidence type="ECO:0000256" key="3">
    <source>
        <dbReference type="ARBA" id="ARBA00022530"/>
    </source>
</evidence>
<keyword evidence="6 16" id="KW-0479">Metal-binding</keyword>
<comment type="caution">
    <text evidence="18">Lacks conserved residue(s) required for the propagation of feature annotation.</text>
</comment>
<keyword evidence="10 16" id="KW-0862">Zinc</keyword>
<dbReference type="InterPro" id="IPR012314">
    <property type="entry name" value="Pept_M12B_GON-ADAMTSs"/>
</dbReference>
<gene>
    <name evidence="22" type="primary">ADAMTS20</name>
</gene>
<keyword evidence="13 17" id="KW-1015">Disulfide bond</keyword>
<feature type="disulfide bond" evidence="17">
    <location>
        <begin position="337"/>
        <end position="390"/>
    </location>
</feature>
<evidence type="ECO:0000313" key="23">
    <source>
        <dbReference type="Proteomes" id="UP000314985"/>
    </source>
</evidence>
<proteinExistence type="predicted"/>
<evidence type="ECO:0000256" key="19">
    <source>
        <dbReference type="SAM" id="SignalP"/>
    </source>
</evidence>
<keyword evidence="3" id="KW-0272">Extracellular matrix</keyword>
<dbReference type="FunFam" id="2.60.120.830:FF:000001">
    <property type="entry name" value="A disintegrin and metalloproteinase with thrombospondin motifs 1"/>
    <property type="match status" value="1"/>
</dbReference>
<dbReference type="InterPro" id="IPR036383">
    <property type="entry name" value="TSP1_rpt_sf"/>
</dbReference>
<evidence type="ECO:0000256" key="13">
    <source>
        <dbReference type="ARBA" id="ARBA00023157"/>
    </source>
</evidence>
<keyword evidence="7 19" id="KW-0732">Signal</keyword>
<comment type="cofactor">
    <cofactor evidence="16">
        <name>Zn(2+)</name>
        <dbReference type="ChEBI" id="CHEBI:29105"/>
    </cofactor>
    <text evidence="16">Binds 1 zinc ion per subunit.</text>
</comment>
<evidence type="ECO:0000256" key="16">
    <source>
        <dbReference type="PIRSR" id="PIRSR613273-2"/>
    </source>
</evidence>
<dbReference type="SMART" id="SM00209">
    <property type="entry name" value="TSP1"/>
    <property type="match status" value="11"/>
</dbReference>
<feature type="active site" evidence="15 18">
    <location>
        <position position="407"/>
    </location>
</feature>
<dbReference type="InterPro" id="IPR001590">
    <property type="entry name" value="Peptidase_M12B"/>
</dbReference>
<feature type="disulfide bond" evidence="17">
    <location>
        <begin position="366"/>
        <end position="372"/>
    </location>
</feature>
<feature type="disulfide bond" evidence="17">
    <location>
        <begin position="572"/>
        <end position="609"/>
    </location>
</feature>
<evidence type="ECO:0000313" key="22">
    <source>
        <dbReference type="Ensembl" id="ENSSSCP00070020824.1"/>
    </source>
</evidence>
<evidence type="ECO:0000256" key="7">
    <source>
        <dbReference type="ARBA" id="ARBA00022729"/>
    </source>
</evidence>
<evidence type="ECO:0000256" key="2">
    <source>
        <dbReference type="ARBA" id="ARBA00022525"/>
    </source>
</evidence>
<feature type="disulfide bond" evidence="17">
    <location>
        <begin position="384"/>
        <end position="466"/>
    </location>
</feature>
<feature type="disulfide bond" evidence="17">
    <location>
        <begin position="422"/>
        <end position="450"/>
    </location>
</feature>
<dbReference type="InterPro" id="IPR045371">
    <property type="entry name" value="ADAMTS_CR_3"/>
</dbReference>
<feature type="signal peptide" evidence="19">
    <location>
        <begin position="1"/>
        <end position="21"/>
    </location>
</feature>
<keyword evidence="12" id="KW-0865">Zymogen</keyword>
<dbReference type="SUPFAM" id="SSF82895">
    <property type="entry name" value="TSP-1 type 1 repeat"/>
    <property type="match status" value="11"/>
</dbReference>
<feature type="binding site" evidence="16 18">
    <location>
        <position position="406"/>
    </location>
    <ligand>
        <name>Zn(2+)</name>
        <dbReference type="ChEBI" id="CHEBI:29105"/>
        <note>catalytic</note>
    </ligand>
</feature>
<sequence length="1733" mass="194383">MRVAKWLTGLLYQLSLFITRSWEVHLHPRQEALVRTLASYEVVTPARVNEFGEVFPQSHHFSRRKRSSEAPEPTPFRTHYRIRAYGQLFQLNLSADAAFLAAGYTEVHLGAPARQAEDRSAVPPDLRHCFYRGQVNAREDNTAVFSICGGLMGTFKAHDGEYFLEPIMKADGSEHDEDHNKPHLIYRQEVKRNYFLPSHKPCEVSESQIKKTTLPFHNYSNVSEDLNIKEEIVLGYSSKNVSLEHERSQIHSRKKRFLSYPRYVEVMVTADAKMVHHHGQNLQHYVLTLMSIVAAIYKDSSIGNLINIVIVKLIIIHDEQEGPVVSFNAATTLRNFCLWQQTQNVLDDAHPSHHDTAVLITREDICGAREKCDTLGLAELGTLCDPLRSCSISEENGLSAAFTIAHELGHVFNVPHDDSFKCKETGTKHQYHVMAPTLNYHTSPWTWSKCSQKYITEFLDTGHGECLLDKPNGRIYDLSLQLPGLMYDVNKQCELMFGPGSQVCPYLKQCRRLWCTSAEGVHKGCRTQHMPLADGTNCGPGMHCHHGLCVNKEMETRPVDGEWGPWGPYSSCSRTCGGGIKSTTRLCNRPEPRNGGKYCVGRRMKFRSCNTDSCPKGKQDFREKQCSDFDGKHLNINGLSPNVRWLPKYSGIAIKDRCKLYCRVAGTTSFYQLKDRVADGTPCGTETNDICVQGLCRQAGCDHVLNSKARRDKCGVCGGDNSSCRTLAGVFNSAHYGYNVVVKIPPGATNIDILQHSYSGKPEDDNYLALSDTQGNFLLNGNFVVSMSKKEINIQGAIFEYSGSNNSIERINSTDRLEEELVLQVLCVGNLYNPDVRYSFSIPTEEKSDLFTWDPYGPWQDCTKMCQGLHRRKITCVRKSDHMVVSDQRCDHLPLPLLVTERCNTDCELRWHITGKSECSSLCGQGYKSLDIHCMKYSIHKGQTVPVDDRYCGDQLKPPTREPCHGDCVLTRWHYSEWSQCSRSCGGGEKSRESYCMNNFGHRLADRECQGLPRVTIENCNEFSCPRWATSEWSECLVTCGKGTKQRQVWCQLNEDHLSDGFCDPSTKPESLRPCELHTCASWQVGPWGSCTATCGQGYQMRAVKCVNELLSAVLDDRLCHGASRPGDRQDCIVTPCSVIPKVGATSLPAVPMGKIAQWRYGSWTPCSVSCGRGSQARYVSCRDAHDEIADESYCAHIPRPADISLCFSPCGEWQTGNWSPCSASCGHGKTTRQVLCINYHQPINENYCDPEVRPLIEQECNLAACPPTYDHFPSSSEQPSHFRGRNFPLTHKPEDNQNQGFHPSIRGNQWRTGPWGSCSSSCAAGVQRRVVVCQDENGQSASYCDAASRPPELKHCDLGPCPRWSYGSWGECTQTCGGGIKSRFVICQFPNGQISREQNCDLVNKPPSVVQCHMHACPDDVSWHRGPWKSCSASCGKGLKYREVLCVDRFHGKLEEKYCSHLRKPRTHKACRSARCPSWKANRWKQCSVTCGVGVMERRVECMAENGWSSDLCLKHLKPDAQKKCYVNDCKTFTTCKEIQVKNSSAKDGDYYLNIKGKIIKIYCAGMHLENPKEYISLVKGEEDNFSEVYGFRLQNPYECPFNGSRRQDCECKNDYLAAGHTVFSKIRIDLISMQIKTTDFLFAQTVFGNAIPFATAGDCYSAARCPQGQFSINLAGTGMKIASTAKWLAQGSYAFVIIHRSQDGTKVFGRCGGFCGKCIPHMTTGLPIQVI</sequence>
<dbReference type="InterPro" id="IPR002870">
    <property type="entry name" value="Peptidase_M12B_N"/>
</dbReference>
<dbReference type="GO" id="GO:0004222">
    <property type="term" value="F:metalloendopeptidase activity"/>
    <property type="evidence" value="ECO:0007669"/>
    <property type="project" value="InterPro"/>
</dbReference>
<dbReference type="InterPro" id="IPR024079">
    <property type="entry name" value="MetalloPept_cat_dom_sf"/>
</dbReference>
<dbReference type="FunFam" id="2.20.100.10:FF:000010">
    <property type="entry name" value="ADAM metallopeptidase with thrombospondin type 1 motif 9"/>
    <property type="match status" value="1"/>
</dbReference>
<keyword evidence="4" id="KW-0645">Protease</keyword>
<feature type="binding site" evidence="16">
    <location>
        <position position="469"/>
    </location>
    <ligand>
        <name>Ca(2+)</name>
        <dbReference type="ChEBI" id="CHEBI:29108"/>
        <label>1</label>
    </ligand>
</feature>
<feature type="binding site" evidence="16">
    <location>
        <position position="265"/>
    </location>
    <ligand>
        <name>Ca(2+)</name>
        <dbReference type="ChEBI" id="CHEBI:29108"/>
        <label>1</label>
    </ligand>
</feature>
<evidence type="ECO:0000256" key="8">
    <source>
        <dbReference type="ARBA" id="ARBA00022737"/>
    </source>
</evidence>
<dbReference type="Pfam" id="PF08685">
    <property type="entry name" value="GON"/>
    <property type="match status" value="1"/>
</dbReference>
<feature type="chain" id="PRO_5021426222" evidence="19">
    <location>
        <begin position="22"/>
        <end position="1733"/>
    </location>
</feature>
<dbReference type="GO" id="GO:0008270">
    <property type="term" value="F:zinc ion binding"/>
    <property type="evidence" value="ECO:0007669"/>
    <property type="project" value="InterPro"/>
</dbReference>
<dbReference type="Gene3D" id="2.60.120.830">
    <property type="match status" value="1"/>
</dbReference>
<dbReference type="PROSITE" id="PS51046">
    <property type="entry name" value="GON"/>
    <property type="match status" value="1"/>
</dbReference>
<evidence type="ECO:0000256" key="9">
    <source>
        <dbReference type="ARBA" id="ARBA00022801"/>
    </source>
</evidence>
<dbReference type="Pfam" id="PF17771">
    <property type="entry name" value="ADAMTS_CR_2"/>
    <property type="match status" value="1"/>
</dbReference>
<feature type="binding site" evidence="16">
    <location>
        <position position="265"/>
    </location>
    <ligand>
        <name>Ca(2+)</name>
        <dbReference type="ChEBI" id="CHEBI:29108"/>
        <label>2</label>
    </ligand>
</feature>
<dbReference type="Ensembl" id="ENSSSCT00070025132.1">
    <property type="protein sequence ID" value="ENSSSCP00070020824.1"/>
    <property type="gene ID" value="ENSSSCG00070012767.1"/>
</dbReference>
<feature type="binding site" evidence="16">
    <location>
        <position position="348"/>
    </location>
    <ligand>
        <name>Ca(2+)</name>
        <dbReference type="ChEBI" id="CHEBI:29108"/>
        <label>1</label>
    </ligand>
</feature>
<evidence type="ECO:0000256" key="6">
    <source>
        <dbReference type="ARBA" id="ARBA00022723"/>
    </source>
</evidence>
<feature type="domain" description="GON" evidence="21">
    <location>
        <begin position="1533"/>
        <end position="1733"/>
    </location>
</feature>
<evidence type="ECO:0000259" key="20">
    <source>
        <dbReference type="PROSITE" id="PS50215"/>
    </source>
</evidence>
<dbReference type="Gene3D" id="3.40.1620.60">
    <property type="match status" value="1"/>
</dbReference>
<dbReference type="FunFam" id="3.40.1620.60:FF:000005">
    <property type="entry name" value="ADAM metallopeptidase with thrombospondin type 1 motif 9"/>
    <property type="match status" value="1"/>
</dbReference>
<organism evidence="22 23">
    <name type="scientific">Sus scrofa</name>
    <name type="common">Pig</name>
    <dbReference type="NCBI Taxonomy" id="9823"/>
    <lineage>
        <taxon>Eukaryota</taxon>
        <taxon>Metazoa</taxon>
        <taxon>Chordata</taxon>
        <taxon>Craniata</taxon>
        <taxon>Vertebrata</taxon>
        <taxon>Euteleostomi</taxon>
        <taxon>Mammalia</taxon>
        <taxon>Eutheria</taxon>
        <taxon>Laurasiatheria</taxon>
        <taxon>Artiodactyla</taxon>
        <taxon>Suina</taxon>
        <taxon>Suidae</taxon>
        <taxon>Sus</taxon>
    </lineage>
</organism>
<dbReference type="InterPro" id="IPR010294">
    <property type="entry name" value="ADAMTS_spacer1"/>
</dbReference>
<dbReference type="GO" id="GO:0030198">
    <property type="term" value="P:extracellular matrix organization"/>
    <property type="evidence" value="ECO:0007669"/>
    <property type="project" value="InterPro"/>
</dbReference>
<feature type="disulfide bond" evidence="17">
    <location>
        <begin position="538"/>
        <end position="549"/>
    </location>
</feature>
<evidence type="ECO:0000256" key="15">
    <source>
        <dbReference type="PIRSR" id="PIRSR613273-1"/>
    </source>
</evidence>
<dbReference type="PROSITE" id="PS50092">
    <property type="entry name" value="TSP1"/>
    <property type="match status" value="11"/>
</dbReference>
<dbReference type="PRINTS" id="PR01857">
    <property type="entry name" value="ADAMTSFAMILY"/>
</dbReference>
<dbReference type="GO" id="GO:0006508">
    <property type="term" value="P:proteolysis"/>
    <property type="evidence" value="ECO:0007669"/>
    <property type="project" value="UniProtKB-KW"/>
</dbReference>
<dbReference type="Gene3D" id="3.40.390.10">
    <property type="entry name" value="Collagenase (Catalytic Domain)"/>
    <property type="match status" value="1"/>
</dbReference>
<evidence type="ECO:0000256" key="10">
    <source>
        <dbReference type="ARBA" id="ARBA00022833"/>
    </source>
</evidence>
<dbReference type="PANTHER" id="PTHR13723">
    <property type="entry name" value="ADAMTS A DISINTEGRIN AND METALLOPROTEASE WITH THROMBOSPONDIN MOTIFS PROTEASE"/>
    <property type="match status" value="1"/>
</dbReference>
<dbReference type="SUPFAM" id="SSF55486">
    <property type="entry name" value="Metalloproteases ('zincins'), catalytic domain"/>
    <property type="match status" value="1"/>
</dbReference>
<feature type="binding site" evidence="16">
    <location>
        <position position="469"/>
    </location>
    <ligand>
        <name>Ca(2+)</name>
        <dbReference type="ChEBI" id="CHEBI:29108"/>
        <label>2</label>
    </ligand>
</feature>
<evidence type="ECO:0000256" key="12">
    <source>
        <dbReference type="ARBA" id="ARBA00023145"/>
    </source>
</evidence>
<feature type="binding site" evidence="16">
    <location>
        <position position="466"/>
    </location>
    <ligand>
        <name>Ca(2+)</name>
        <dbReference type="ChEBI" id="CHEBI:29108"/>
        <label>1</label>
    </ligand>
</feature>
<reference evidence="22 23" key="1">
    <citation type="submission" date="2017-08" db="EMBL/GenBank/DDBJ databases">
        <title>USMARCv1.0.</title>
        <authorList>
            <person name="Hannum G.I."/>
            <person name="Koren S."/>
            <person name="Schroeder S.G."/>
            <person name="Chin S.C."/>
            <person name="Nonneman D.J."/>
            <person name="Becker S.A."/>
            <person name="Rosen B.D."/>
            <person name="Bickhart D.M."/>
            <person name="Putnam N.H."/>
            <person name="Green R.E."/>
            <person name="Tuggle C.K."/>
            <person name="Liu H."/>
            <person name="Rohrer G.A."/>
            <person name="Warr A."/>
            <person name="Hall R."/>
            <person name="Kim K."/>
            <person name="Hume D.A."/>
            <person name="Talbot R."/>
            <person name="Chow W."/>
            <person name="Howe K."/>
            <person name="Schwartz A.S."/>
            <person name="Watson M."/>
            <person name="Archibald A.L."/>
            <person name="Phillippy A.M."/>
            <person name="Smith T.P.L."/>
        </authorList>
    </citation>
    <scope>NUCLEOTIDE SEQUENCE [LARGE SCALE GENOMIC DNA]</scope>
</reference>
<feature type="disulfide bond" evidence="17">
    <location>
        <begin position="504"/>
        <end position="525"/>
    </location>
</feature>
<dbReference type="Proteomes" id="UP000314985">
    <property type="component" value="Chromosome 5"/>
</dbReference>
<keyword evidence="11" id="KW-0482">Metalloprotease</keyword>
<dbReference type="Pfam" id="PF01421">
    <property type="entry name" value="Reprolysin"/>
    <property type="match status" value="1"/>
</dbReference>
<evidence type="ECO:0000256" key="17">
    <source>
        <dbReference type="PIRSR" id="PIRSR613273-3"/>
    </source>
</evidence>
<feature type="disulfide bond" evidence="17">
    <location>
        <begin position="510"/>
        <end position="544"/>
    </location>
</feature>
<feature type="disulfide bond" evidence="17">
    <location>
        <begin position="587"/>
        <end position="599"/>
    </location>
</feature>
<feature type="binding site" evidence="16 18">
    <location>
        <position position="416"/>
    </location>
    <ligand>
        <name>Zn(2+)</name>
        <dbReference type="ChEBI" id="CHEBI:29105"/>
        <note>catalytic</note>
    </ligand>
</feature>
<dbReference type="InterPro" id="IPR013273">
    <property type="entry name" value="ADAMTS/ADAMTS-like"/>
</dbReference>